<sequence length="139" mass="16230">MVIQQGIYYEDIDVSNELFLRADKFYEEKLIEEMASPITYLCTFSQDNQDFLKESLNVIQQKKVYEELYSAYKTALNKALKSKSNSQQLIDLLQEFVEKGEDSSKCSSEDKSDSNKENQEFVLLNPKKRCNRVWPSSTK</sequence>
<gene>
    <name evidence="1" type="ORF">SPELUC_LOCUS7041</name>
</gene>
<accession>A0ACA9MNS4</accession>
<evidence type="ECO:0000313" key="1">
    <source>
        <dbReference type="EMBL" id="CAG8599131.1"/>
    </source>
</evidence>
<evidence type="ECO:0000313" key="2">
    <source>
        <dbReference type="Proteomes" id="UP000789366"/>
    </source>
</evidence>
<keyword evidence="2" id="KW-1185">Reference proteome</keyword>
<dbReference type="EMBL" id="CAJVPW010008981">
    <property type="protein sequence ID" value="CAG8599131.1"/>
    <property type="molecule type" value="Genomic_DNA"/>
</dbReference>
<reference evidence="1" key="1">
    <citation type="submission" date="2021-06" db="EMBL/GenBank/DDBJ databases">
        <authorList>
            <person name="Kallberg Y."/>
            <person name="Tangrot J."/>
            <person name="Rosling A."/>
        </authorList>
    </citation>
    <scope>NUCLEOTIDE SEQUENCE</scope>
    <source>
        <strain evidence="1">28 12/20/2015</strain>
    </source>
</reference>
<dbReference type="Proteomes" id="UP000789366">
    <property type="component" value="Unassembled WGS sequence"/>
</dbReference>
<organism evidence="1 2">
    <name type="scientific">Cetraspora pellucida</name>
    <dbReference type="NCBI Taxonomy" id="1433469"/>
    <lineage>
        <taxon>Eukaryota</taxon>
        <taxon>Fungi</taxon>
        <taxon>Fungi incertae sedis</taxon>
        <taxon>Mucoromycota</taxon>
        <taxon>Glomeromycotina</taxon>
        <taxon>Glomeromycetes</taxon>
        <taxon>Diversisporales</taxon>
        <taxon>Gigasporaceae</taxon>
        <taxon>Cetraspora</taxon>
    </lineage>
</organism>
<name>A0ACA9MNS4_9GLOM</name>
<protein>
    <submittedName>
        <fullName evidence="1">1232_t:CDS:1</fullName>
    </submittedName>
</protein>
<proteinExistence type="predicted"/>
<comment type="caution">
    <text evidence="1">The sequence shown here is derived from an EMBL/GenBank/DDBJ whole genome shotgun (WGS) entry which is preliminary data.</text>
</comment>